<dbReference type="Proteomes" id="UP001058003">
    <property type="component" value="Chromosome"/>
</dbReference>
<organism evidence="1 2">
    <name type="scientific">Dactylosporangium aurantiacum</name>
    <dbReference type="NCBI Taxonomy" id="35754"/>
    <lineage>
        <taxon>Bacteria</taxon>
        <taxon>Bacillati</taxon>
        <taxon>Actinomycetota</taxon>
        <taxon>Actinomycetes</taxon>
        <taxon>Micromonosporales</taxon>
        <taxon>Micromonosporaceae</taxon>
        <taxon>Dactylosporangium</taxon>
    </lineage>
</organism>
<dbReference type="RefSeq" id="WP_033356740.1">
    <property type="nucleotide sequence ID" value="NZ_CP073767.1"/>
</dbReference>
<accession>A0A9Q9IC18</accession>
<dbReference type="AlphaFoldDB" id="A0A9Q9IC18"/>
<gene>
    <name evidence="1" type="ORF">Daura_41490</name>
</gene>
<sequence length="87" mass="9047">MDRQPLLGGVLAGRYRLTGYVPGSHVSIGATGTGVDASPWTPGTGNAYAPLTVTFTTGAATTSVTVCVHGWYGQPSYYADDFTFTLV</sequence>
<name>A0A9Q9IC18_9ACTN</name>
<proteinExistence type="predicted"/>
<dbReference type="KEGG" id="daur:Daura_41490"/>
<keyword evidence="2" id="KW-1185">Reference proteome</keyword>
<protein>
    <submittedName>
        <fullName evidence="1">Uncharacterized protein</fullName>
    </submittedName>
</protein>
<evidence type="ECO:0000313" key="2">
    <source>
        <dbReference type="Proteomes" id="UP001058003"/>
    </source>
</evidence>
<reference evidence="1" key="1">
    <citation type="submission" date="2021-04" db="EMBL/GenBank/DDBJ databases">
        <title>Dactylosporangium aurantiacum NRRL B-8018 full assembly.</title>
        <authorList>
            <person name="Hartkoorn R.C."/>
            <person name="Beaudoing E."/>
            <person name="Hot D."/>
        </authorList>
    </citation>
    <scope>NUCLEOTIDE SEQUENCE</scope>
    <source>
        <strain evidence="1">NRRL B-8018</strain>
    </source>
</reference>
<dbReference type="EMBL" id="CP073767">
    <property type="protein sequence ID" value="UWZ53011.1"/>
    <property type="molecule type" value="Genomic_DNA"/>
</dbReference>
<evidence type="ECO:0000313" key="1">
    <source>
        <dbReference type="EMBL" id="UWZ53011.1"/>
    </source>
</evidence>